<dbReference type="EMBL" id="VYKK01000035">
    <property type="protein sequence ID" value="KAA8996332.1"/>
    <property type="molecule type" value="Genomic_DNA"/>
</dbReference>
<name>A0A5J5FSI3_9BACL</name>
<sequence>MKKFKGAGWCKKDDVFCSEILESKDLRATLSGLNSEIEKLKAVILLVKSSRNSIGRTKDKSKPTYFRKSHEFKDRHIMTKALIADHGFMKDWIAQYQFYNERNMRLDYRPTIGRKNHDMGYTKDNVEAVPYSQNTSDRAVERFSTPCIAVVATKTDSTATVFECPSVVNSIARIDEVMQLGVTRNMMQGNLSKGIRRVTEDYSIFIIGRNRILNDPMVVDMGIPVSVVTNDVILSYVHKPKTPKEAKSHLKLNIDELGDIYVKFVAIDEGVKEAVAA</sequence>
<evidence type="ECO:0000313" key="2">
    <source>
        <dbReference type="Proteomes" id="UP000367750"/>
    </source>
</evidence>
<dbReference type="RefSeq" id="WP_150459780.1">
    <property type="nucleotide sequence ID" value="NZ_VYKK01000035.1"/>
</dbReference>
<protein>
    <submittedName>
        <fullName evidence="1">Uncharacterized protein</fullName>
    </submittedName>
</protein>
<gene>
    <name evidence="1" type="ORF">F4V43_18655</name>
</gene>
<proteinExistence type="predicted"/>
<dbReference type="AlphaFoldDB" id="A0A5J5FSI3"/>
<keyword evidence="2" id="KW-1185">Reference proteome</keyword>
<dbReference type="OrthoDB" id="9982481at2"/>
<organism evidence="1 2">
    <name type="scientific">Paenibacillus spiritus</name>
    <dbReference type="NCBI Taxonomy" id="2496557"/>
    <lineage>
        <taxon>Bacteria</taxon>
        <taxon>Bacillati</taxon>
        <taxon>Bacillota</taxon>
        <taxon>Bacilli</taxon>
        <taxon>Bacillales</taxon>
        <taxon>Paenibacillaceae</taxon>
        <taxon>Paenibacillus</taxon>
    </lineage>
</organism>
<comment type="caution">
    <text evidence="1">The sequence shown here is derived from an EMBL/GenBank/DDBJ whole genome shotgun (WGS) entry which is preliminary data.</text>
</comment>
<reference evidence="1 2" key="1">
    <citation type="submission" date="2019-09" db="EMBL/GenBank/DDBJ databases">
        <title>Bacillus ochoae sp. nov., Paenibacillus whitsoniae sp. nov., Paenibacillus spiritus sp. nov. Isolated from the Mars Exploration Rover during spacecraft assembly.</title>
        <authorList>
            <person name="Seuylemezian A."/>
            <person name="Vaishampayan P."/>
        </authorList>
    </citation>
    <scope>NUCLEOTIDE SEQUENCE [LARGE SCALE GENOMIC DNA]</scope>
    <source>
        <strain evidence="1 2">MER_111</strain>
    </source>
</reference>
<evidence type="ECO:0000313" key="1">
    <source>
        <dbReference type="EMBL" id="KAA8996332.1"/>
    </source>
</evidence>
<accession>A0A5J5FSI3</accession>
<dbReference type="Proteomes" id="UP000367750">
    <property type="component" value="Unassembled WGS sequence"/>
</dbReference>